<evidence type="ECO:0000313" key="1">
    <source>
        <dbReference type="EMBL" id="OMD26272.1"/>
    </source>
</evidence>
<sequence>MKFMEFKHKDIYVKTHTSIIVTREVNEKDRKQQNELVYANVIDIDSRVQAMFAQFHHSRKKSDVFFRISHAPRIGEKDYDKSSLYVYPSGKYKHMSLREDDTFVTGLVVSEKVLERQKDGYIIFAWDGNIHEKLFWTIDSYYETPLLEEWTPYLYEQLIKSKGLVPLNVHDFSNDNPELVVYELLVEEDVLDGCISFGLQTGALILTEDEQVQEVV</sequence>
<proteinExistence type="predicted"/>
<reference evidence="1 2" key="1">
    <citation type="submission" date="2016-10" db="EMBL/GenBank/DDBJ databases">
        <title>Paenibacillus species isolates.</title>
        <authorList>
            <person name="Beno S.M."/>
        </authorList>
    </citation>
    <scope>NUCLEOTIDE SEQUENCE [LARGE SCALE GENOMIC DNA]</scope>
    <source>
        <strain evidence="1 2">FSL H7-0604</strain>
    </source>
</reference>
<dbReference type="Proteomes" id="UP000187465">
    <property type="component" value="Unassembled WGS sequence"/>
</dbReference>
<evidence type="ECO:0000313" key="2">
    <source>
        <dbReference type="Proteomes" id="UP000187465"/>
    </source>
</evidence>
<dbReference type="AlphaFoldDB" id="A0A1R0X105"/>
<dbReference type="RefSeq" id="WP_076179615.1">
    <property type="nucleotide sequence ID" value="NZ_MKQP01000043.1"/>
</dbReference>
<dbReference type="EMBL" id="MKQP01000043">
    <property type="protein sequence ID" value="OMD26272.1"/>
    <property type="molecule type" value="Genomic_DNA"/>
</dbReference>
<protein>
    <submittedName>
        <fullName evidence="1">Uncharacterized protein</fullName>
    </submittedName>
</protein>
<comment type="caution">
    <text evidence="1">The sequence shown here is derived from an EMBL/GenBank/DDBJ whole genome shotgun (WGS) entry which is preliminary data.</text>
</comment>
<accession>A0A1R0X105</accession>
<organism evidence="1 2">
    <name type="scientific">Paenibacillus odorifer</name>
    <dbReference type="NCBI Taxonomy" id="189426"/>
    <lineage>
        <taxon>Bacteria</taxon>
        <taxon>Bacillati</taxon>
        <taxon>Bacillota</taxon>
        <taxon>Bacilli</taxon>
        <taxon>Bacillales</taxon>
        <taxon>Paenibacillaceae</taxon>
        <taxon>Paenibacillus</taxon>
    </lineage>
</organism>
<name>A0A1R0X105_9BACL</name>
<gene>
    <name evidence="1" type="ORF">BJP51_27720</name>
</gene>